<evidence type="ECO:0000259" key="3">
    <source>
        <dbReference type="PROSITE" id="PS51253"/>
    </source>
</evidence>
<dbReference type="Proteomes" id="UP000688947">
    <property type="component" value="Unassembled WGS sequence"/>
</dbReference>
<dbReference type="PANTHER" id="PTHR33324:SF2">
    <property type="entry name" value="MYB_SANT-LIKE DNA-BINDING DOMAIN-CONTAINING PROTEIN"/>
    <property type="match status" value="1"/>
</dbReference>
<dbReference type="VEuPathDB" id="FungiDB:PC110_g4485"/>
<feature type="compositionally biased region" description="Low complexity" evidence="2">
    <location>
        <begin position="380"/>
        <end position="397"/>
    </location>
</feature>
<name>A0A329SS01_9STRA</name>
<dbReference type="Proteomes" id="UP000251314">
    <property type="component" value="Unassembled WGS sequence"/>
</dbReference>
<accession>A0A329SS01</accession>
<dbReference type="EMBL" id="MJFZ01000069">
    <property type="protein sequence ID" value="RAW39301.1"/>
    <property type="molecule type" value="Genomic_DNA"/>
</dbReference>
<reference evidence="4" key="2">
    <citation type="submission" date="2021-01" db="EMBL/GenBank/DDBJ databases">
        <title>Phytophthora aleatoria, a newly-described species from Pinus radiata is distinct from Phytophthora cactorum isolates based on comparative genomics.</title>
        <authorList>
            <person name="Mcdougal R."/>
            <person name="Panda P."/>
            <person name="Williams N."/>
            <person name="Studholme D.J."/>
        </authorList>
    </citation>
    <scope>NUCLEOTIDE SEQUENCE</scope>
    <source>
        <strain evidence="4">NZFS 3830</strain>
    </source>
</reference>
<dbReference type="Pfam" id="PF03221">
    <property type="entry name" value="HTH_Tnp_Tc5"/>
    <property type="match status" value="1"/>
</dbReference>
<organism evidence="5 6">
    <name type="scientific">Phytophthora cactorum</name>
    <dbReference type="NCBI Taxonomy" id="29920"/>
    <lineage>
        <taxon>Eukaryota</taxon>
        <taxon>Sar</taxon>
        <taxon>Stramenopiles</taxon>
        <taxon>Oomycota</taxon>
        <taxon>Peronosporomycetes</taxon>
        <taxon>Peronosporales</taxon>
        <taxon>Peronosporaceae</taxon>
        <taxon>Phytophthora</taxon>
    </lineage>
</organism>
<reference evidence="5 6" key="1">
    <citation type="submission" date="2018-01" db="EMBL/GenBank/DDBJ databases">
        <title>Draft genome of the strawberry crown rot pathogen Phytophthora cactorum.</title>
        <authorList>
            <person name="Armitage A.D."/>
            <person name="Lysoe E."/>
            <person name="Nellist C.F."/>
            <person name="Harrison R.J."/>
            <person name="Brurberg M.B."/>
        </authorList>
    </citation>
    <scope>NUCLEOTIDE SEQUENCE [LARGE SCALE GENOMIC DNA]</scope>
    <source>
        <strain evidence="5 6">10300</strain>
    </source>
</reference>
<dbReference type="InterPro" id="IPR006600">
    <property type="entry name" value="HTH_CenpB_DNA-bd_dom"/>
</dbReference>
<dbReference type="Gene3D" id="1.10.10.60">
    <property type="entry name" value="Homeodomain-like"/>
    <property type="match status" value="2"/>
</dbReference>
<evidence type="ECO:0000313" key="5">
    <source>
        <dbReference type="EMBL" id="RAW39301.1"/>
    </source>
</evidence>
<dbReference type="InterPro" id="IPR009057">
    <property type="entry name" value="Homeodomain-like_sf"/>
</dbReference>
<dbReference type="GO" id="GO:0003677">
    <property type="term" value="F:DNA binding"/>
    <property type="evidence" value="ECO:0007669"/>
    <property type="project" value="UniProtKB-KW"/>
</dbReference>
<feature type="domain" description="HTH CENPB-type" evidence="3">
    <location>
        <begin position="75"/>
        <end position="147"/>
    </location>
</feature>
<feature type="compositionally biased region" description="Polar residues" evidence="2">
    <location>
        <begin position="408"/>
        <end position="417"/>
    </location>
</feature>
<feature type="region of interest" description="Disordered" evidence="2">
    <location>
        <begin position="203"/>
        <end position="251"/>
    </location>
</feature>
<dbReference type="OrthoDB" id="162969at2759"/>
<dbReference type="SUPFAM" id="SSF46689">
    <property type="entry name" value="Homeodomain-like"/>
    <property type="match status" value="1"/>
</dbReference>
<dbReference type="AlphaFoldDB" id="A0A329SS01"/>
<protein>
    <recommendedName>
        <fullName evidence="3">HTH CENPB-type domain-containing protein</fullName>
    </recommendedName>
</protein>
<feature type="compositionally biased region" description="Basic and acidic residues" evidence="2">
    <location>
        <begin position="210"/>
        <end position="220"/>
    </location>
</feature>
<dbReference type="PANTHER" id="PTHR33324">
    <property type="entry name" value="EXPRESSED PROTEIN"/>
    <property type="match status" value="1"/>
</dbReference>
<proteinExistence type="predicted"/>
<gene>
    <name evidence="4" type="ORF">JG687_00009800</name>
    <name evidence="5" type="ORF">PC110_g4485</name>
</gene>
<comment type="caution">
    <text evidence="5">The sequence shown here is derived from an EMBL/GenBank/DDBJ whole genome shotgun (WGS) entry which is preliminary data.</text>
</comment>
<evidence type="ECO:0000313" key="6">
    <source>
        <dbReference type="Proteomes" id="UP000251314"/>
    </source>
</evidence>
<keyword evidence="1" id="KW-0238">DNA-binding</keyword>
<evidence type="ECO:0000313" key="4">
    <source>
        <dbReference type="EMBL" id="KAG6957729.1"/>
    </source>
</evidence>
<evidence type="ECO:0000256" key="1">
    <source>
        <dbReference type="ARBA" id="ARBA00023125"/>
    </source>
</evidence>
<dbReference type="SMART" id="SM00674">
    <property type="entry name" value="CENPB"/>
    <property type="match status" value="1"/>
</dbReference>
<dbReference type="PROSITE" id="PS51253">
    <property type="entry name" value="HTH_CENPB"/>
    <property type="match status" value="1"/>
</dbReference>
<feature type="region of interest" description="Disordered" evidence="2">
    <location>
        <begin position="380"/>
        <end position="441"/>
    </location>
</feature>
<evidence type="ECO:0000256" key="2">
    <source>
        <dbReference type="SAM" id="MobiDB-lite"/>
    </source>
</evidence>
<keyword evidence="6" id="KW-1185">Reference proteome</keyword>
<sequence>MASPAPPPRRSRRNLTYGEKLAIIQKKAGEPAWTQRNLALWAKETFGLESKPTQATISNLLRDKDKLLSAAVPPEFRAARKVKYPELDRMVLHWVHAELERGRRMTRSAVQTKAVEVAQEMQVPSDMSFSKGWVSSFMSRHQLDFSKQNGDQESPRQNMPTVTTEAVNGAEQVQVQKIQEETDEEEEVEETDTTVIEVDNSVEVDGDQTEEVRESSREVETPSTSIVADDPAPRQNMKRRRVDGGTDSGWLSREEEGRATTELLLDWIAVPGSYSRWWLLKSDEEKEPLCDEITVFLRSHGLRSMESVDIRLQLTTFVTTFQAAHTWLRQARLEYPLNDANMMLEQDGIKSHILQMCPHYERLVSVLAPYVNYDDSAARAAQRSDTPATAAAKTAAPSNSDSAPLIQSRDTSVATNTPPKPAKSSKRQSTESNTDDSIDDETKAQKRHLFELECARLQSEIETRNIQLVLEKTLARKKLLDAGISLEEVDRIFPL</sequence>
<dbReference type="EMBL" id="JAENGZ010000526">
    <property type="protein sequence ID" value="KAG6957729.1"/>
    <property type="molecule type" value="Genomic_DNA"/>
</dbReference>